<organism evidence="3 5">
    <name type="scientific">Candidatus Chlorohelix allophototropha</name>
    <dbReference type="NCBI Taxonomy" id="3003348"/>
    <lineage>
        <taxon>Bacteria</taxon>
        <taxon>Bacillati</taxon>
        <taxon>Chloroflexota</taxon>
        <taxon>Chloroflexia</taxon>
        <taxon>Candidatus Chloroheliales</taxon>
        <taxon>Candidatus Chloroheliaceae</taxon>
        <taxon>Candidatus Chlorohelix</taxon>
    </lineage>
</organism>
<protein>
    <submittedName>
        <fullName evidence="3">GDP-mannose 4,6-dehydratase</fullName>
    </submittedName>
</protein>
<dbReference type="RefSeq" id="WP_341467370.1">
    <property type="nucleotide sequence ID" value="NZ_CP128399.1"/>
</dbReference>
<accession>A0A8T7LYT3</accession>
<evidence type="ECO:0000313" key="3">
    <source>
        <dbReference type="EMBL" id="NWJ46107.1"/>
    </source>
</evidence>
<dbReference type="AlphaFoldDB" id="A0A8T7LYT3"/>
<feature type="region of interest" description="Disordered" evidence="1">
    <location>
        <begin position="288"/>
        <end position="307"/>
    </location>
</feature>
<dbReference type="InterPro" id="IPR016040">
    <property type="entry name" value="NAD(P)-bd_dom"/>
</dbReference>
<keyword evidence="6" id="KW-1185">Reference proteome</keyword>
<dbReference type="Proteomes" id="UP001431572">
    <property type="component" value="Chromosome 1"/>
</dbReference>
<dbReference type="Gene3D" id="3.90.25.10">
    <property type="entry name" value="UDP-galactose 4-epimerase, domain 1"/>
    <property type="match status" value="1"/>
</dbReference>
<proteinExistence type="predicted"/>
<dbReference type="SUPFAM" id="SSF51735">
    <property type="entry name" value="NAD(P)-binding Rossmann-fold domains"/>
    <property type="match status" value="1"/>
</dbReference>
<dbReference type="InterPro" id="IPR036291">
    <property type="entry name" value="NAD(P)-bd_dom_sf"/>
</dbReference>
<dbReference type="EMBL" id="CP128399">
    <property type="protein sequence ID" value="WJW65486.1"/>
    <property type="molecule type" value="Genomic_DNA"/>
</dbReference>
<dbReference type="PANTHER" id="PTHR43000">
    <property type="entry name" value="DTDP-D-GLUCOSE 4,6-DEHYDRATASE-RELATED"/>
    <property type="match status" value="1"/>
</dbReference>
<evidence type="ECO:0000259" key="2">
    <source>
        <dbReference type="Pfam" id="PF16363"/>
    </source>
</evidence>
<name>A0A8T7LYT3_9CHLR</name>
<evidence type="ECO:0000313" key="4">
    <source>
        <dbReference type="EMBL" id="WJW65486.1"/>
    </source>
</evidence>
<dbReference type="EMBL" id="JACATZ010000001">
    <property type="protein sequence ID" value="NWJ46107.1"/>
    <property type="molecule type" value="Genomic_DNA"/>
</dbReference>
<dbReference type="Gene3D" id="3.40.50.720">
    <property type="entry name" value="NAD(P)-binding Rossmann-like Domain"/>
    <property type="match status" value="1"/>
</dbReference>
<reference evidence="4" key="2">
    <citation type="journal article" date="2024" name="Nature">
        <title>Anoxygenic phototroph of the Chloroflexota uses a type I reaction centre.</title>
        <authorList>
            <person name="Tsuji J.M."/>
            <person name="Shaw N.A."/>
            <person name="Nagashima S."/>
            <person name="Venkiteswaran J.J."/>
            <person name="Schiff S.L."/>
            <person name="Watanabe T."/>
            <person name="Fukui M."/>
            <person name="Hanada S."/>
            <person name="Tank M."/>
            <person name="Neufeld J.D."/>
        </authorList>
    </citation>
    <scope>NUCLEOTIDE SEQUENCE</scope>
    <source>
        <strain evidence="4">L227-S17</strain>
    </source>
</reference>
<feature type="domain" description="NAD(P)-binding" evidence="2">
    <location>
        <begin position="6"/>
        <end position="326"/>
    </location>
</feature>
<evidence type="ECO:0000313" key="6">
    <source>
        <dbReference type="Proteomes" id="UP001431572"/>
    </source>
</evidence>
<evidence type="ECO:0000313" key="5">
    <source>
        <dbReference type="Proteomes" id="UP000521676"/>
    </source>
</evidence>
<dbReference type="Proteomes" id="UP000521676">
    <property type="component" value="Unassembled WGS sequence"/>
</dbReference>
<evidence type="ECO:0000256" key="1">
    <source>
        <dbReference type="SAM" id="MobiDB-lite"/>
    </source>
</evidence>
<dbReference type="Pfam" id="PF16363">
    <property type="entry name" value="GDP_Man_Dehyd"/>
    <property type="match status" value="1"/>
</dbReference>
<dbReference type="CDD" id="cd05260">
    <property type="entry name" value="GDP_MD_SDR_e"/>
    <property type="match status" value="1"/>
</dbReference>
<gene>
    <name evidence="3" type="ORF">HXX08_09535</name>
    <name evidence="4" type="ORF">OZ401_001251</name>
</gene>
<reference evidence="3 5" key="1">
    <citation type="submission" date="2020-06" db="EMBL/GenBank/DDBJ databases">
        <title>Anoxygenic phototrophic Chloroflexota member uses a Type I reaction center.</title>
        <authorList>
            <person name="Tsuji J.M."/>
            <person name="Shaw N.A."/>
            <person name="Nagashima S."/>
            <person name="Venkiteswaran J."/>
            <person name="Schiff S.L."/>
            <person name="Hanada S."/>
            <person name="Tank M."/>
            <person name="Neufeld J.D."/>
        </authorList>
    </citation>
    <scope>NUCLEOTIDE SEQUENCE [LARGE SCALE GENOMIC DNA]</scope>
    <source>
        <strain evidence="3">L227-S17</strain>
    </source>
</reference>
<sequence>MTQNIIITGVAGFVGSHLADLILTQPGSYTIHGIVISDPNTQAQPNLAHLEGNKQLKLYELDLSEIEALSKLVSEIRPDYIFHLAARSHIAPSFANPAETLQNNLTATLNLFETVKRLNQQDGYNPAILNTGSGDQYGFILPEELPVQESQPFRPGSPYAVSKITQEMLGYQYWRSFGLRIFNTRAFNQLGPRQNPELATAAFAHQIALLELAHQHGQAIAPLRVGNLDSSRDYTDVRDMVRGYWMALNSSKCEPGKPYNICSGKDWKISYVLQMLVEHAKCPIKVESDPTRMRPSDVPAVRGDSSRFREATGWQPQIPLEQSIEDLLNYWRNEVKD</sequence>